<accession>A0ACA9NPC6</accession>
<sequence length="160" mass="17269">RGTCLKAGAGKPLTDSQMATKAMSCVWWRFGLRWRVVVECAVGELDSAMRAVVRGCLLAEDAMCGMRGCSSGKEGRQARGTKRTVGQKIRYLRACNRGGVISRSMPALHGLALVRDIISGAEGHTCIICVDISMHATPHQDVGGRMDASQRARHHDHVPA</sequence>
<gene>
    <name evidence="1" type="ORF">SCALOS_LOCUS8964</name>
</gene>
<evidence type="ECO:0000313" key="1">
    <source>
        <dbReference type="EMBL" id="CAG8659194.1"/>
    </source>
</evidence>
<feature type="non-terminal residue" evidence="1">
    <location>
        <position position="1"/>
    </location>
</feature>
<keyword evidence="2" id="KW-1185">Reference proteome</keyword>
<comment type="caution">
    <text evidence="1">The sequence shown here is derived from an EMBL/GenBank/DDBJ whole genome shotgun (WGS) entry which is preliminary data.</text>
</comment>
<proteinExistence type="predicted"/>
<dbReference type="Proteomes" id="UP000789860">
    <property type="component" value="Unassembled WGS sequence"/>
</dbReference>
<protein>
    <submittedName>
        <fullName evidence="1">10574_t:CDS:1</fullName>
    </submittedName>
</protein>
<reference evidence="1" key="1">
    <citation type="submission" date="2021-06" db="EMBL/GenBank/DDBJ databases">
        <authorList>
            <person name="Kallberg Y."/>
            <person name="Tangrot J."/>
            <person name="Rosling A."/>
        </authorList>
    </citation>
    <scope>NUCLEOTIDE SEQUENCE</scope>
    <source>
        <strain evidence="1">AU212A</strain>
    </source>
</reference>
<evidence type="ECO:0000313" key="2">
    <source>
        <dbReference type="Proteomes" id="UP000789860"/>
    </source>
</evidence>
<dbReference type="EMBL" id="CAJVPM010025768">
    <property type="protein sequence ID" value="CAG8659194.1"/>
    <property type="molecule type" value="Genomic_DNA"/>
</dbReference>
<organism evidence="1 2">
    <name type="scientific">Scutellospora calospora</name>
    <dbReference type="NCBI Taxonomy" id="85575"/>
    <lineage>
        <taxon>Eukaryota</taxon>
        <taxon>Fungi</taxon>
        <taxon>Fungi incertae sedis</taxon>
        <taxon>Mucoromycota</taxon>
        <taxon>Glomeromycotina</taxon>
        <taxon>Glomeromycetes</taxon>
        <taxon>Diversisporales</taxon>
        <taxon>Gigasporaceae</taxon>
        <taxon>Scutellospora</taxon>
    </lineage>
</organism>
<name>A0ACA9NPC6_9GLOM</name>